<dbReference type="Pfam" id="PF03995">
    <property type="entry name" value="Inhibitor_I36"/>
    <property type="match status" value="1"/>
</dbReference>
<keyword evidence="3" id="KW-1185">Reference proteome</keyword>
<protein>
    <recommendedName>
        <fullName evidence="4">Peptidase inhibitor family I36</fullName>
    </recommendedName>
</protein>
<reference evidence="2 3" key="1">
    <citation type="submission" date="2014-02" db="EMBL/GenBank/DDBJ databases">
        <title>The genome announcement of Streptomyces toyocaensis NRRL15009.</title>
        <authorList>
            <person name="Hong H.-J."/>
            <person name="Kwun M.J."/>
        </authorList>
    </citation>
    <scope>NUCLEOTIDE SEQUENCE [LARGE SCALE GENOMIC DNA]</scope>
    <source>
        <strain evidence="2 3">NRRL 15009</strain>
    </source>
</reference>
<name>A0A081XHE1_STRTO</name>
<sequence>MTALAVGLLALVSFASTPAVAGPENRNNGAPALLERQARSANELQEQIDLHLKLYPGGKQTAANEITYDHGKFVATYAKPGEVQALGVPDCPSGWFCFYEYTGFGYPRGRLSDTDWQDLATYGWHDRTDSVHNNTSTAVDFENHTTGGHANDMYLFCVSSYSNDSDVSPERNMADHVYRYYTERYC</sequence>
<keyword evidence="1" id="KW-0732">Signal</keyword>
<dbReference type="EMBL" id="JFCB01000058">
    <property type="protein sequence ID" value="KES02964.1"/>
    <property type="molecule type" value="Genomic_DNA"/>
</dbReference>
<evidence type="ECO:0008006" key="4">
    <source>
        <dbReference type="Google" id="ProtNLM"/>
    </source>
</evidence>
<comment type="caution">
    <text evidence="2">The sequence shown here is derived from an EMBL/GenBank/DDBJ whole genome shotgun (WGS) entry which is preliminary data.</text>
</comment>
<gene>
    <name evidence="2" type="ORF">BU52_33145</name>
</gene>
<dbReference type="Proteomes" id="UP000028341">
    <property type="component" value="Unassembled WGS sequence"/>
</dbReference>
<proteinExistence type="predicted"/>
<organism evidence="2 3">
    <name type="scientific">Streptomyces toyocaensis</name>
    <dbReference type="NCBI Taxonomy" id="55952"/>
    <lineage>
        <taxon>Bacteria</taxon>
        <taxon>Bacillati</taxon>
        <taxon>Actinomycetota</taxon>
        <taxon>Actinomycetes</taxon>
        <taxon>Kitasatosporales</taxon>
        <taxon>Streptomycetaceae</taxon>
        <taxon>Streptomyces</taxon>
    </lineage>
</organism>
<feature type="signal peptide" evidence="1">
    <location>
        <begin position="1"/>
        <end position="21"/>
    </location>
</feature>
<accession>A0A081XHE1</accession>
<evidence type="ECO:0000256" key="1">
    <source>
        <dbReference type="SAM" id="SignalP"/>
    </source>
</evidence>
<feature type="chain" id="PRO_5001766689" description="Peptidase inhibitor family I36" evidence="1">
    <location>
        <begin position="22"/>
        <end position="186"/>
    </location>
</feature>
<evidence type="ECO:0000313" key="3">
    <source>
        <dbReference type="Proteomes" id="UP000028341"/>
    </source>
</evidence>
<dbReference type="AlphaFoldDB" id="A0A081XHE1"/>
<evidence type="ECO:0000313" key="2">
    <source>
        <dbReference type="EMBL" id="KES02964.1"/>
    </source>
</evidence>
<dbReference type="eggNOG" id="ENOG502ZUUD">
    <property type="taxonomic scope" value="Bacteria"/>
</dbReference>